<dbReference type="Proteomes" id="UP000540519">
    <property type="component" value="Unassembled WGS sequence"/>
</dbReference>
<keyword evidence="2" id="KW-1185">Reference proteome</keyword>
<comment type="caution">
    <text evidence="1">The sequence shown here is derived from an EMBL/GenBank/DDBJ whole genome shotgun (WGS) entry which is preliminary data.</text>
</comment>
<organism evidence="1 2">
    <name type="scientific">Zobellia amurskyensis</name>
    <dbReference type="NCBI Taxonomy" id="248905"/>
    <lineage>
        <taxon>Bacteria</taxon>
        <taxon>Pseudomonadati</taxon>
        <taxon>Bacteroidota</taxon>
        <taxon>Flavobacteriia</taxon>
        <taxon>Flavobacteriales</taxon>
        <taxon>Flavobacteriaceae</taxon>
        <taxon>Zobellia</taxon>
    </lineage>
</organism>
<evidence type="ECO:0008006" key="3">
    <source>
        <dbReference type="Google" id="ProtNLM"/>
    </source>
</evidence>
<sequence length="308" mass="35529">MNGISLESIFTELSSVYENLRAETIIAEIQENSEATISDFVIANKGTFSRAYRRDIINIDDVLHDNKLTINLSRNGLYDILPEGLFHVPHVSNGTESYTAKRKVVKQEEQDARLFFAPLENEFFYQRLQVEQNEKSMLNNFYNLKDDFLINFWSLDINIPHCYILKIIKLLPYSHKIVGDLELTRLCLEKILEEKVSFKRRNIGKTKNTSEDSKEHSKDIFQLGVNSVLEGNSYEVLSPLLEVIIGPIQQDKISLYSKTNGVSRFIDTFYDYFLPMELETDTIITVKKEVGFVLNDTLNPLMGISTYL</sequence>
<accession>A0A7X2ZQU4</accession>
<proteinExistence type="predicted"/>
<evidence type="ECO:0000313" key="1">
    <source>
        <dbReference type="EMBL" id="MUH34697.1"/>
    </source>
</evidence>
<gene>
    <name evidence="1" type="ORF">D9O36_02480</name>
</gene>
<dbReference type="RefSeq" id="WP_155598700.1">
    <property type="nucleotide sequence ID" value="NZ_RCNR01000003.1"/>
</dbReference>
<dbReference type="EMBL" id="RCNR01000003">
    <property type="protein sequence ID" value="MUH34697.1"/>
    <property type="molecule type" value="Genomic_DNA"/>
</dbReference>
<dbReference type="AlphaFoldDB" id="A0A7X2ZQU4"/>
<reference evidence="1 2" key="1">
    <citation type="journal article" date="2019" name="Mar. Drugs">
        <title>Comparative Genomics and CAZyme Genome Repertoires of Marine Zobellia amurskyensis KMM 3526(T) and Zobellia laminariae KMM 3676(T).</title>
        <authorList>
            <person name="Chernysheva N."/>
            <person name="Bystritskaya E."/>
            <person name="Stenkova A."/>
            <person name="Golovkin I."/>
            <person name="Nedashkovskaya O."/>
            <person name="Isaeva M."/>
        </authorList>
    </citation>
    <scope>NUCLEOTIDE SEQUENCE [LARGE SCALE GENOMIC DNA]</scope>
    <source>
        <strain evidence="1 2">KMM 3526</strain>
    </source>
</reference>
<name>A0A7X2ZQU4_9FLAO</name>
<dbReference type="OrthoDB" id="1411058at2"/>
<evidence type="ECO:0000313" key="2">
    <source>
        <dbReference type="Proteomes" id="UP000540519"/>
    </source>
</evidence>
<protein>
    <recommendedName>
        <fullName evidence="3">Type VI secretion system (T6SS) VasB/ImpH family protein</fullName>
    </recommendedName>
</protein>